<dbReference type="RefSeq" id="WP_166930287.1">
    <property type="nucleotide sequence ID" value="NZ_BAAADD010000001.1"/>
</dbReference>
<gene>
    <name evidence="1" type="ORF">GCM10008942_00600</name>
</gene>
<dbReference type="InterPro" id="IPR025091">
    <property type="entry name" value="DUF4019"/>
</dbReference>
<name>A0ABN1E0F7_9PROT</name>
<dbReference type="EMBL" id="BAAADD010000001">
    <property type="protein sequence ID" value="GAA0556011.1"/>
    <property type="molecule type" value="Genomic_DNA"/>
</dbReference>
<sequence length="134" mass="14715">MKGLFSSLFAFLKPVSVDSAGPDPQAASTNAAKEWLMLMDRGEYRTGWNEAAPSLKTAQPCDPWTDTVATRHGKAGKVIVREVTGFRLRPARTEDALHTAVVDFRSQYEGGLMKERVTLEHVGGTWRTSAYSLG</sequence>
<dbReference type="Pfam" id="PF13211">
    <property type="entry name" value="DUF4019"/>
    <property type="match status" value="1"/>
</dbReference>
<organism evidence="1 2">
    <name type="scientific">Rhizomicrobium electricum</name>
    <dbReference type="NCBI Taxonomy" id="480070"/>
    <lineage>
        <taxon>Bacteria</taxon>
        <taxon>Pseudomonadati</taxon>
        <taxon>Pseudomonadota</taxon>
        <taxon>Alphaproteobacteria</taxon>
        <taxon>Micropepsales</taxon>
        <taxon>Micropepsaceae</taxon>
        <taxon>Rhizomicrobium</taxon>
    </lineage>
</organism>
<protein>
    <recommendedName>
        <fullName evidence="3">DUF4019 domain-containing protein</fullName>
    </recommendedName>
</protein>
<comment type="caution">
    <text evidence="1">The sequence shown here is derived from an EMBL/GenBank/DDBJ whole genome shotgun (WGS) entry which is preliminary data.</text>
</comment>
<evidence type="ECO:0000313" key="2">
    <source>
        <dbReference type="Proteomes" id="UP001499951"/>
    </source>
</evidence>
<proteinExistence type="predicted"/>
<reference evidence="1 2" key="1">
    <citation type="journal article" date="2019" name="Int. J. Syst. Evol. Microbiol.">
        <title>The Global Catalogue of Microorganisms (GCM) 10K type strain sequencing project: providing services to taxonomists for standard genome sequencing and annotation.</title>
        <authorList>
            <consortium name="The Broad Institute Genomics Platform"/>
            <consortium name="The Broad Institute Genome Sequencing Center for Infectious Disease"/>
            <person name="Wu L."/>
            <person name="Ma J."/>
        </authorList>
    </citation>
    <scope>NUCLEOTIDE SEQUENCE [LARGE SCALE GENOMIC DNA]</scope>
    <source>
        <strain evidence="1 2">JCM 15089</strain>
    </source>
</reference>
<dbReference type="Proteomes" id="UP001499951">
    <property type="component" value="Unassembled WGS sequence"/>
</dbReference>
<evidence type="ECO:0000313" key="1">
    <source>
        <dbReference type="EMBL" id="GAA0556011.1"/>
    </source>
</evidence>
<evidence type="ECO:0008006" key="3">
    <source>
        <dbReference type="Google" id="ProtNLM"/>
    </source>
</evidence>
<accession>A0ABN1E0F7</accession>
<keyword evidence="2" id="KW-1185">Reference proteome</keyword>